<keyword evidence="2" id="KW-1185">Reference proteome</keyword>
<evidence type="ECO:0000313" key="1">
    <source>
        <dbReference type="EMBL" id="KAH7906585.1"/>
    </source>
</evidence>
<dbReference type="Proteomes" id="UP000790377">
    <property type="component" value="Unassembled WGS sequence"/>
</dbReference>
<gene>
    <name evidence="1" type="ORF">BJ138DRAFT_1117441</name>
</gene>
<accession>A0ACB7ZZS5</accession>
<dbReference type="EMBL" id="MU267999">
    <property type="protein sequence ID" value="KAH7906585.1"/>
    <property type="molecule type" value="Genomic_DNA"/>
</dbReference>
<organism evidence="1 2">
    <name type="scientific">Hygrophoropsis aurantiaca</name>
    <dbReference type="NCBI Taxonomy" id="72124"/>
    <lineage>
        <taxon>Eukaryota</taxon>
        <taxon>Fungi</taxon>
        <taxon>Dikarya</taxon>
        <taxon>Basidiomycota</taxon>
        <taxon>Agaricomycotina</taxon>
        <taxon>Agaricomycetes</taxon>
        <taxon>Agaricomycetidae</taxon>
        <taxon>Boletales</taxon>
        <taxon>Coniophorineae</taxon>
        <taxon>Hygrophoropsidaceae</taxon>
        <taxon>Hygrophoropsis</taxon>
    </lineage>
</organism>
<reference evidence="1" key="1">
    <citation type="journal article" date="2021" name="New Phytol.">
        <title>Evolutionary innovations through gain and loss of genes in the ectomycorrhizal Boletales.</title>
        <authorList>
            <person name="Wu G."/>
            <person name="Miyauchi S."/>
            <person name="Morin E."/>
            <person name="Kuo A."/>
            <person name="Drula E."/>
            <person name="Varga T."/>
            <person name="Kohler A."/>
            <person name="Feng B."/>
            <person name="Cao Y."/>
            <person name="Lipzen A."/>
            <person name="Daum C."/>
            <person name="Hundley H."/>
            <person name="Pangilinan J."/>
            <person name="Johnson J."/>
            <person name="Barry K."/>
            <person name="LaButti K."/>
            <person name="Ng V."/>
            <person name="Ahrendt S."/>
            <person name="Min B."/>
            <person name="Choi I.G."/>
            <person name="Park H."/>
            <person name="Plett J.M."/>
            <person name="Magnuson J."/>
            <person name="Spatafora J.W."/>
            <person name="Nagy L.G."/>
            <person name="Henrissat B."/>
            <person name="Grigoriev I.V."/>
            <person name="Yang Z.L."/>
            <person name="Xu J."/>
            <person name="Martin F.M."/>
        </authorList>
    </citation>
    <scope>NUCLEOTIDE SEQUENCE</scope>
    <source>
        <strain evidence="1">ATCC 28755</strain>
    </source>
</reference>
<protein>
    <submittedName>
        <fullName evidence="1">Uncharacterized protein</fullName>
    </submittedName>
</protein>
<name>A0ACB7ZZS5_9AGAM</name>
<proteinExistence type="predicted"/>
<sequence length="299" mass="34088">MITLSARTRFTLHHHYTSFIRTFFDDKKNLRIPGVFGGGCGINPVTSVTDWHQLIITDKTYACECLVERVELCRCSSVGHEFLVVQIRHYSTKSLTLLKIERSVETVYGPFTYLFDDSVTSTHWKTALPKSWGNYDILYTLDFDVRSRSSSSPTVSNLAKLVFAVSQLATKHGFSHPECYSFACTIFRVLSDQFEEGQEKAGRKASQQGTCCTSTINVKDLVDAATYDYQVKRGESSMPEEKATGNVLRDLSRRERRQEIEELGQKLKEARRRAVEVEKKYQDLLEKVKSGQIEIPVNQ</sequence>
<comment type="caution">
    <text evidence="1">The sequence shown here is derived from an EMBL/GenBank/DDBJ whole genome shotgun (WGS) entry which is preliminary data.</text>
</comment>
<evidence type="ECO:0000313" key="2">
    <source>
        <dbReference type="Proteomes" id="UP000790377"/>
    </source>
</evidence>